<dbReference type="AlphaFoldDB" id="A0A3N0YZU7"/>
<feature type="coiled-coil region" evidence="18">
    <location>
        <begin position="939"/>
        <end position="1023"/>
    </location>
</feature>
<keyword evidence="8" id="KW-0963">Cytoplasm</keyword>
<evidence type="ECO:0000256" key="2">
    <source>
        <dbReference type="ARBA" id="ARBA00001911"/>
    </source>
</evidence>
<reference evidence="22 23" key="1">
    <citation type="submission" date="2018-10" db="EMBL/GenBank/DDBJ databases">
        <title>Genome assembly for a Yunnan-Guizhou Plateau 3E fish, Anabarilius grahami (Regan), and its evolutionary and genetic applications.</title>
        <authorList>
            <person name="Jiang W."/>
        </authorList>
    </citation>
    <scope>NUCLEOTIDE SEQUENCE [LARGE SCALE GENOMIC DNA]</scope>
    <source>
        <strain evidence="22">AG-KIZ</strain>
        <tissue evidence="22">Muscle</tissue>
    </source>
</reference>
<comment type="pathway">
    <text evidence="4">Polyol metabolism; myo-inositol biosynthesis; myo-inositol from D-glucose 6-phosphate: step 1/2.</text>
</comment>
<evidence type="ECO:0000313" key="22">
    <source>
        <dbReference type="EMBL" id="ROL51483.1"/>
    </source>
</evidence>
<evidence type="ECO:0000256" key="7">
    <source>
        <dbReference type="ARBA" id="ARBA00012125"/>
    </source>
</evidence>
<evidence type="ECO:0000313" key="23">
    <source>
        <dbReference type="Proteomes" id="UP000281406"/>
    </source>
</evidence>
<comment type="caution">
    <text evidence="22">The sequence shown here is derived from an EMBL/GenBank/DDBJ whole genome shotgun (WGS) entry which is preliminary data.</text>
</comment>
<dbReference type="FunFam" id="3.30.360.10:FF:000055">
    <property type="entry name" value="Putative myo-inositol-1-phosphate synthase"/>
    <property type="match status" value="1"/>
</dbReference>
<evidence type="ECO:0000256" key="9">
    <source>
        <dbReference type="ARBA" id="ARBA00022516"/>
    </source>
</evidence>
<dbReference type="InterPro" id="IPR002587">
    <property type="entry name" value="Myo-inos-1-P_Synthase"/>
</dbReference>
<keyword evidence="13" id="KW-0443">Lipid metabolism</keyword>
<dbReference type="FunFam" id="3.40.50.720:FF:000069">
    <property type="entry name" value="Inositol-3-phosphate synthase 1"/>
    <property type="match status" value="1"/>
</dbReference>
<keyword evidence="20" id="KW-0472">Membrane</keyword>
<dbReference type="InterPro" id="IPR006703">
    <property type="entry name" value="G_AIG1"/>
</dbReference>
<dbReference type="CDD" id="cd01852">
    <property type="entry name" value="AIG1"/>
    <property type="match status" value="1"/>
</dbReference>
<keyword evidence="11" id="KW-0547">Nucleotide-binding</keyword>
<proteinExistence type="inferred from homology"/>
<feature type="compositionally biased region" description="Basic and acidic residues" evidence="19">
    <location>
        <begin position="684"/>
        <end position="697"/>
    </location>
</feature>
<protein>
    <recommendedName>
        <fullName evidence="7">inositol-3-phosphate synthase</fullName>
        <ecNumber evidence="7">5.5.1.4</ecNumber>
    </recommendedName>
</protein>
<dbReference type="InterPro" id="IPR036291">
    <property type="entry name" value="NAD(P)-bd_dom_sf"/>
</dbReference>
<dbReference type="GO" id="GO:0004512">
    <property type="term" value="F:inositol-3-phosphate synthase activity"/>
    <property type="evidence" value="ECO:0007669"/>
    <property type="project" value="UniProtKB-EC"/>
</dbReference>
<dbReference type="GO" id="GO:0006021">
    <property type="term" value="P:inositol biosynthetic process"/>
    <property type="evidence" value="ECO:0007669"/>
    <property type="project" value="UniProtKB-UniPathway"/>
</dbReference>
<name>A0A3N0YZU7_ANAGA</name>
<evidence type="ECO:0000256" key="18">
    <source>
        <dbReference type="SAM" id="Coils"/>
    </source>
</evidence>
<comment type="function">
    <text evidence="17">Key enzyme in myo-inositol biosynthesis pathway that catalyzes the conversion of glucose 6-phosphate to 1-myo-inositol 1-phosphate in a NAD-dependent manner. Rate-limiting enzyme in the synthesis of all inositol-containing compounds.</text>
</comment>
<dbReference type="Pfam" id="PF04548">
    <property type="entry name" value="AIG1"/>
    <property type="match status" value="1"/>
</dbReference>
<dbReference type="InterPro" id="IPR027417">
    <property type="entry name" value="P-loop_NTPase"/>
</dbReference>
<dbReference type="OrthoDB" id="2887at2759"/>
<dbReference type="PANTHER" id="PTHR11510">
    <property type="entry name" value="MYO-INOSITOL-1 PHOSPHATE SYNTHASE"/>
    <property type="match status" value="1"/>
</dbReference>
<evidence type="ECO:0000256" key="20">
    <source>
        <dbReference type="SAM" id="Phobius"/>
    </source>
</evidence>
<comment type="subcellular location">
    <subcellularLocation>
        <location evidence="3">Cytoplasm</location>
    </subcellularLocation>
</comment>
<dbReference type="FunFam" id="3.40.50.300:FF:002274">
    <property type="entry name" value="Si:dkeyp-69e1.8"/>
    <property type="match status" value="1"/>
</dbReference>
<dbReference type="SUPFAM" id="SSF51735">
    <property type="entry name" value="NAD(P)-binding Rossmann-fold domains"/>
    <property type="match status" value="1"/>
</dbReference>
<evidence type="ECO:0000256" key="13">
    <source>
        <dbReference type="ARBA" id="ARBA00023098"/>
    </source>
</evidence>
<keyword evidence="15" id="KW-0413">Isomerase</keyword>
<dbReference type="UniPathway" id="UPA00823">
    <property type="reaction ID" value="UER00787"/>
</dbReference>
<evidence type="ECO:0000256" key="1">
    <source>
        <dbReference type="ARBA" id="ARBA00000113"/>
    </source>
</evidence>
<keyword evidence="12" id="KW-0520">NAD</keyword>
<evidence type="ECO:0000256" key="3">
    <source>
        <dbReference type="ARBA" id="ARBA00004496"/>
    </source>
</evidence>
<feature type="region of interest" description="Disordered" evidence="19">
    <location>
        <begin position="673"/>
        <end position="705"/>
    </location>
</feature>
<accession>A0A3N0YZU7</accession>
<dbReference type="Pfam" id="PF07994">
    <property type="entry name" value="NAD_binding_5"/>
    <property type="match status" value="1"/>
</dbReference>
<dbReference type="EMBL" id="RJVU01018580">
    <property type="protein sequence ID" value="ROL51483.1"/>
    <property type="molecule type" value="Genomic_DNA"/>
</dbReference>
<evidence type="ECO:0000256" key="15">
    <source>
        <dbReference type="ARBA" id="ARBA00023235"/>
    </source>
</evidence>
<evidence type="ECO:0000256" key="16">
    <source>
        <dbReference type="ARBA" id="ARBA00023264"/>
    </source>
</evidence>
<comment type="catalytic activity">
    <reaction evidence="1">
        <text>D-glucose 6-phosphate = 1D-myo-inositol 3-phosphate</text>
        <dbReference type="Rhea" id="RHEA:10716"/>
        <dbReference type="ChEBI" id="CHEBI:58401"/>
        <dbReference type="ChEBI" id="CHEBI:61548"/>
        <dbReference type="EC" id="5.5.1.4"/>
    </reaction>
</comment>
<dbReference type="PROSITE" id="PS51720">
    <property type="entry name" value="G_AIG1"/>
    <property type="match status" value="1"/>
</dbReference>
<evidence type="ECO:0000256" key="14">
    <source>
        <dbReference type="ARBA" id="ARBA00023209"/>
    </source>
</evidence>
<evidence type="ECO:0000256" key="4">
    <source>
        <dbReference type="ARBA" id="ARBA00005117"/>
    </source>
</evidence>
<feature type="domain" description="AIG1-type G" evidence="21">
    <location>
        <begin position="703"/>
        <end position="898"/>
    </location>
</feature>
<keyword evidence="9" id="KW-0444">Lipid biosynthesis</keyword>
<evidence type="ECO:0000256" key="12">
    <source>
        <dbReference type="ARBA" id="ARBA00023027"/>
    </source>
</evidence>
<dbReference type="SUPFAM" id="SSF55347">
    <property type="entry name" value="Glyceraldehyde-3-phosphate dehydrogenase-like, C-terminal domain"/>
    <property type="match status" value="1"/>
</dbReference>
<dbReference type="SUPFAM" id="SSF52540">
    <property type="entry name" value="P-loop containing nucleoside triphosphate hydrolases"/>
    <property type="match status" value="1"/>
</dbReference>
<evidence type="ECO:0000256" key="17">
    <source>
        <dbReference type="ARBA" id="ARBA00025559"/>
    </source>
</evidence>
<dbReference type="Pfam" id="PF01658">
    <property type="entry name" value="Inos-1-P_synth"/>
    <property type="match status" value="1"/>
</dbReference>
<dbReference type="InterPro" id="IPR013021">
    <property type="entry name" value="Myo-inos-1-P_Synthase_GAPDH"/>
</dbReference>
<evidence type="ECO:0000256" key="5">
    <source>
        <dbReference type="ARBA" id="ARBA00008535"/>
    </source>
</evidence>
<organism evidence="22 23">
    <name type="scientific">Anabarilius grahami</name>
    <name type="common">Kanglang fish</name>
    <name type="synonym">Barilius grahami</name>
    <dbReference type="NCBI Taxonomy" id="495550"/>
    <lineage>
        <taxon>Eukaryota</taxon>
        <taxon>Metazoa</taxon>
        <taxon>Chordata</taxon>
        <taxon>Craniata</taxon>
        <taxon>Vertebrata</taxon>
        <taxon>Euteleostomi</taxon>
        <taxon>Actinopterygii</taxon>
        <taxon>Neopterygii</taxon>
        <taxon>Teleostei</taxon>
        <taxon>Ostariophysi</taxon>
        <taxon>Cypriniformes</taxon>
        <taxon>Xenocyprididae</taxon>
        <taxon>Xenocypridinae</taxon>
        <taxon>Xenocypridinae incertae sedis</taxon>
        <taxon>Anabarilius</taxon>
    </lineage>
</organism>
<keyword evidence="10" id="KW-0398">Inositol biosynthesis</keyword>
<comment type="similarity">
    <text evidence="5">Belongs to the TRAFAC class TrmE-Era-EngA-EngB-Septin-like GTPase superfamily. AIG1/Toc34/Toc159-like paraseptin GTPase family. IAN subfamily.</text>
</comment>
<evidence type="ECO:0000256" key="10">
    <source>
        <dbReference type="ARBA" id="ARBA00022550"/>
    </source>
</evidence>
<dbReference type="GO" id="GO:0008654">
    <property type="term" value="P:phospholipid biosynthetic process"/>
    <property type="evidence" value="ECO:0007669"/>
    <property type="project" value="UniProtKB-KW"/>
</dbReference>
<keyword evidence="20" id="KW-0812">Transmembrane</keyword>
<keyword evidence="16" id="KW-1208">Phospholipid metabolism</keyword>
<evidence type="ECO:0000256" key="8">
    <source>
        <dbReference type="ARBA" id="ARBA00022490"/>
    </source>
</evidence>
<evidence type="ECO:0000259" key="21">
    <source>
        <dbReference type="PROSITE" id="PS51720"/>
    </source>
</evidence>
<dbReference type="FunFam" id="3.40.50.720:FF:000171">
    <property type="entry name" value="inositol-3-phosphate synthase 1"/>
    <property type="match status" value="1"/>
</dbReference>
<feature type="transmembrane region" description="Helical" evidence="20">
    <location>
        <begin position="1042"/>
        <end position="1060"/>
    </location>
</feature>
<keyword evidence="18" id="KW-0175">Coiled coil</keyword>
<gene>
    <name evidence="22" type="ORF">DPX16_3172</name>
</gene>
<keyword evidence="20" id="KW-1133">Transmembrane helix</keyword>
<evidence type="ECO:0000256" key="6">
    <source>
        <dbReference type="ARBA" id="ARBA00010813"/>
    </source>
</evidence>
<dbReference type="GO" id="GO:0005737">
    <property type="term" value="C:cytoplasm"/>
    <property type="evidence" value="ECO:0007669"/>
    <property type="project" value="UniProtKB-SubCell"/>
</dbReference>
<keyword evidence="14" id="KW-0594">Phospholipid biosynthesis</keyword>
<dbReference type="Proteomes" id="UP000281406">
    <property type="component" value="Unassembled WGS sequence"/>
</dbReference>
<comment type="cofactor">
    <cofactor evidence="2">
        <name>NAD(+)</name>
        <dbReference type="ChEBI" id="CHEBI:57540"/>
    </cofactor>
</comment>
<keyword evidence="23" id="KW-1185">Reference proteome</keyword>
<dbReference type="GO" id="GO:0005525">
    <property type="term" value="F:GTP binding"/>
    <property type="evidence" value="ECO:0007669"/>
    <property type="project" value="InterPro"/>
</dbReference>
<dbReference type="Gene3D" id="3.40.50.720">
    <property type="entry name" value="NAD(P)-binding Rossmann-like Domain"/>
    <property type="match status" value="2"/>
</dbReference>
<dbReference type="EC" id="5.5.1.4" evidence="7"/>
<sequence>MQVRINSADVKYTEKHIESRYCYHTASVCRDGDEFTEVGQGYRLKKISGWDRSIQIDRRDWRRQGGFEGGDLGGNWIRGPQIDKVQVRSWLCGGLTSCVNSGASMFSGSGFGTTSVGASGSLAVRERPPFQSIQAGCPRYGLLSGRRRSRSAGESIMLISRIREVTPSSTEFTFRTERTVPRLGVMLVGWGGNNGTTVTAAVLANKLGLTWKTKTGVKKANYYGSLLESSTVCLGSGPDGEVYVPFRDLLPMVHPNDVVFDGWDISSLDLGGAMERAQVLDWSLQEKLRPLMDQLKPRPSIYIPEFIAANQEFRADHLIRGTKAEQVAQIRSDICDFRQKSGIDKVIVLWTANTERFCDVVPGVNDTAENLLNTIETGGEVSPSTMFAVASILEGCAYINGSPQNTFVPGAVDLAIQRGVFISGDDFKSGQTKIKSVLVDFLVSAGIKPTSIVSYNHLGNNDGLNLSAPQQFRSKEISKSNVVDDIVRSNPILYQPGEKPDHCVVIKYVPYVGDSKRAMDEYTSEIMMGGTNTIAMHNTCEDSLLASPIILDLVILTELCQRISFCTREDPVFQSFHSVLSLLSFLCKAPLVPQGAPVVNAFFRQRACIENVMRACLGLPPQNHMQLEHKMEKSFMHSEENHIHHPVLINGKIDHISAYQSAKYIEIKRAKSAHNVQSHLRQRSNRDSDASKERPDSKPSPAPNELRLVLLGKTGAGKSATGNTILGNRRFDDGLSMSSITKECRRECVTVEERELVLVDTPDFLDTDQTLQKLERCLALCSPGPHAFLLVVPIERFTEEQQRTVDMILEMFHEDVTHHTILIFSHADRLGGGSIEEFISKEKNQKVQELVERFGRRFVAFDNTTNRDQVSRLLREVDELLDMNENRHLTCQISEDTRRIIEERRQADMAERKRKIKNDVRKLANVRRAAFTASMNEDRQETERRRKCIQDRNDQIEADINKEEQNVRPIPARLKRFRASLKREQENLRRLEERERKEKEERMEREEKEKKDLEIWKKEEEQRRLSEEGQNDERSSDHNEKILFIGILVVSVVLVIVLALPKSEDHQQDSWFAKIWPR</sequence>
<evidence type="ECO:0000256" key="11">
    <source>
        <dbReference type="ARBA" id="ARBA00022741"/>
    </source>
</evidence>
<evidence type="ECO:0000256" key="19">
    <source>
        <dbReference type="SAM" id="MobiDB-lite"/>
    </source>
</evidence>
<dbReference type="Gene3D" id="3.40.50.300">
    <property type="entry name" value="P-loop containing nucleotide triphosphate hydrolases"/>
    <property type="match status" value="1"/>
</dbReference>
<comment type="similarity">
    <text evidence="6">Belongs to the myo-inositol 1-phosphate synthase family.</text>
</comment>